<dbReference type="InterPro" id="IPR058637">
    <property type="entry name" value="YknX-like_C"/>
</dbReference>
<dbReference type="EMBL" id="LZZI01000077">
    <property type="protein sequence ID" value="OOM59366.1"/>
    <property type="molecule type" value="Genomic_DNA"/>
</dbReference>
<evidence type="ECO:0000259" key="8">
    <source>
        <dbReference type="Pfam" id="PF25989"/>
    </source>
</evidence>
<evidence type="ECO:0000259" key="5">
    <source>
        <dbReference type="Pfam" id="PF25876"/>
    </source>
</evidence>
<dbReference type="Gene3D" id="1.10.287.470">
    <property type="entry name" value="Helix hairpin bin"/>
    <property type="match status" value="1"/>
</dbReference>
<dbReference type="InterPro" id="IPR058625">
    <property type="entry name" value="MdtA-like_BSH"/>
</dbReference>
<dbReference type="NCBIfam" id="TIGR01730">
    <property type="entry name" value="RND_mfp"/>
    <property type="match status" value="1"/>
</dbReference>
<feature type="domain" description="CusB-like beta-barrel" evidence="7">
    <location>
        <begin position="258"/>
        <end position="332"/>
    </location>
</feature>
<dbReference type="Gene3D" id="2.40.30.170">
    <property type="match status" value="1"/>
</dbReference>
<protein>
    <submittedName>
        <fullName evidence="9">Multidrug resistance protein MdtA</fullName>
    </submittedName>
</protein>
<evidence type="ECO:0000313" key="10">
    <source>
        <dbReference type="Proteomes" id="UP000190973"/>
    </source>
</evidence>
<comment type="caution">
    <text evidence="9">The sequence shown here is derived from an EMBL/GenBank/DDBJ whole genome shotgun (WGS) entry which is preliminary data.</text>
</comment>
<evidence type="ECO:0000259" key="7">
    <source>
        <dbReference type="Pfam" id="PF25954"/>
    </source>
</evidence>
<feature type="domain" description="Multidrug resistance protein MdtA-like barrel-sandwich hybrid" evidence="6">
    <location>
        <begin position="74"/>
        <end position="251"/>
    </location>
</feature>
<dbReference type="GO" id="GO:0015562">
    <property type="term" value="F:efflux transmembrane transporter activity"/>
    <property type="evidence" value="ECO:0007669"/>
    <property type="project" value="InterPro"/>
</dbReference>
<dbReference type="InterPro" id="IPR058792">
    <property type="entry name" value="Beta-barrel_RND_2"/>
</dbReference>
<dbReference type="GO" id="GO:1990281">
    <property type="term" value="C:efflux pump complex"/>
    <property type="evidence" value="ECO:0007669"/>
    <property type="project" value="TreeGrafter"/>
</dbReference>
<feature type="domain" description="YknX-like C-terminal permuted SH3-like" evidence="8">
    <location>
        <begin position="338"/>
        <end position="406"/>
    </location>
</feature>
<dbReference type="Gene3D" id="2.40.50.100">
    <property type="match status" value="1"/>
</dbReference>
<feature type="region of interest" description="Disordered" evidence="3">
    <location>
        <begin position="402"/>
        <end position="431"/>
    </location>
</feature>
<dbReference type="PROSITE" id="PS51257">
    <property type="entry name" value="PROKAR_LIPOPROTEIN"/>
    <property type="match status" value="1"/>
</dbReference>
<reference evidence="9 10" key="1">
    <citation type="submission" date="2016-05" db="EMBL/GenBank/DDBJ databases">
        <title>Microbial solvent formation.</title>
        <authorList>
            <person name="Poehlein A."/>
            <person name="Montoya Solano J.D."/>
            <person name="Flitsch S."/>
            <person name="Krabben P."/>
            <person name="Duerre P."/>
            <person name="Daniel R."/>
        </authorList>
    </citation>
    <scope>NUCLEOTIDE SEQUENCE [LARGE SCALE GENOMIC DNA]</scope>
    <source>
        <strain evidence="9 10">DSM 53</strain>
    </source>
</reference>
<evidence type="ECO:0000256" key="3">
    <source>
        <dbReference type="SAM" id="MobiDB-lite"/>
    </source>
</evidence>
<keyword evidence="4" id="KW-0812">Transmembrane</keyword>
<evidence type="ECO:0000313" key="9">
    <source>
        <dbReference type="EMBL" id="OOM59366.1"/>
    </source>
</evidence>
<evidence type="ECO:0000256" key="4">
    <source>
        <dbReference type="SAM" id="Phobius"/>
    </source>
</evidence>
<dbReference type="Pfam" id="PF25954">
    <property type="entry name" value="Beta-barrel_RND_2"/>
    <property type="match status" value="1"/>
</dbReference>
<evidence type="ECO:0000256" key="2">
    <source>
        <dbReference type="SAM" id="Coils"/>
    </source>
</evidence>
<dbReference type="PANTHER" id="PTHR30469">
    <property type="entry name" value="MULTIDRUG RESISTANCE PROTEIN MDTA"/>
    <property type="match status" value="1"/>
</dbReference>
<dbReference type="Proteomes" id="UP000190973">
    <property type="component" value="Unassembled WGS sequence"/>
</dbReference>
<feature type="transmembrane region" description="Helical" evidence="4">
    <location>
        <begin position="7"/>
        <end position="24"/>
    </location>
</feature>
<organism evidence="9 10">
    <name type="scientific">Clostridium beijerinckii</name>
    <name type="common">Clostridium MP</name>
    <dbReference type="NCBI Taxonomy" id="1520"/>
    <lineage>
        <taxon>Bacteria</taxon>
        <taxon>Bacillati</taxon>
        <taxon>Bacillota</taxon>
        <taxon>Clostridia</taxon>
        <taxon>Eubacteriales</taxon>
        <taxon>Clostridiaceae</taxon>
        <taxon>Clostridium</taxon>
    </lineage>
</organism>
<dbReference type="InterPro" id="IPR058624">
    <property type="entry name" value="MdtA-like_HH"/>
</dbReference>
<dbReference type="Pfam" id="PF25917">
    <property type="entry name" value="BSH_RND"/>
    <property type="match status" value="1"/>
</dbReference>
<dbReference type="FunFam" id="2.40.30.170:FF:000010">
    <property type="entry name" value="Efflux RND transporter periplasmic adaptor subunit"/>
    <property type="match status" value="1"/>
</dbReference>
<dbReference type="Pfam" id="PF25989">
    <property type="entry name" value="YknX_C"/>
    <property type="match status" value="1"/>
</dbReference>
<name>A0A1S8S1N4_CLOBE</name>
<dbReference type="InterPro" id="IPR006143">
    <property type="entry name" value="RND_pump_MFP"/>
</dbReference>
<comment type="similarity">
    <text evidence="1">Belongs to the membrane fusion protein (MFP) (TC 8.A.1) family.</text>
</comment>
<feature type="compositionally biased region" description="Basic and acidic residues" evidence="3">
    <location>
        <begin position="406"/>
        <end position="419"/>
    </location>
</feature>
<dbReference type="Pfam" id="PF25876">
    <property type="entry name" value="HH_MFP_RND"/>
    <property type="match status" value="1"/>
</dbReference>
<feature type="domain" description="Multidrug resistance protein MdtA-like alpha-helical hairpin" evidence="5">
    <location>
        <begin position="133"/>
        <end position="195"/>
    </location>
</feature>
<dbReference type="Gene3D" id="2.40.420.20">
    <property type="match status" value="1"/>
</dbReference>
<keyword evidence="4" id="KW-0472">Membrane</keyword>
<sequence>MKNVKKIVIYAVIVIAVIGCAAVAKTKLFTAKKQATTAVAASKTAVEALVVKSEEKSLGDSYKATLEAYQQGIVTSKMAAKVVNVSVENGQYVNAGDTIATLDDQDIQNSIKTAQSQINSAEQQIKTAEQQVNTAETSMEKYKLNLDDAQRNYDRQKTLFDGGAISKTDLEAAETKLNNAKADYNSGNASIESAKAGVGTAKANVETQKVNLEKYQSDLANTVIKAPISGVISDKVLNVGQMASQGAALAKVNDISSVYATIQVPQGKIGGVQIGQAATITVDGSDKTYNGTVQTIDSAADATTRVFNCKIKIDNSDKSLLPGIFAKAQLISDQKTQVLTVPINALVGNEGDYSVFINDNGTAKKQKVTIGETNQNSVEITDGIKDGDQVICTNTSTIQDGSEVDVAIKEDNNSDKAASEQDGSADDATTK</sequence>
<dbReference type="RefSeq" id="WP_077839930.1">
    <property type="nucleotide sequence ID" value="NZ_JABTAE010000001.1"/>
</dbReference>
<gene>
    <name evidence="9" type="primary">mdtA</name>
    <name evidence="9" type="ORF">CLBCK_35560</name>
</gene>
<dbReference type="SUPFAM" id="SSF111369">
    <property type="entry name" value="HlyD-like secretion proteins"/>
    <property type="match status" value="2"/>
</dbReference>
<feature type="coiled-coil region" evidence="2">
    <location>
        <begin position="104"/>
        <end position="190"/>
    </location>
</feature>
<keyword evidence="4" id="KW-1133">Transmembrane helix</keyword>
<accession>A0A1S8S1N4</accession>
<keyword evidence="2" id="KW-0175">Coiled coil</keyword>
<evidence type="ECO:0000256" key="1">
    <source>
        <dbReference type="ARBA" id="ARBA00009477"/>
    </source>
</evidence>
<dbReference type="PANTHER" id="PTHR30469:SF33">
    <property type="entry name" value="SLR1207 PROTEIN"/>
    <property type="match status" value="1"/>
</dbReference>
<dbReference type="AlphaFoldDB" id="A0A1S8S1N4"/>
<proteinExistence type="inferred from homology"/>
<evidence type="ECO:0000259" key="6">
    <source>
        <dbReference type="Pfam" id="PF25917"/>
    </source>
</evidence>